<dbReference type="AlphaFoldDB" id="A0A6H2A217"/>
<evidence type="ECO:0000313" key="2">
    <source>
        <dbReference type="EMBL" id="QJI02729.1"/>
    </source>
</evidence>
<dbReference type="EMBL" id="MT145025">
    <property type="protein sequence ID" value="QJI02729.1"/>
    <property type="molecule type" value="Genomic_DNA"/>
</dbReference>
<protein>
    <submittedName>
        <fullName evidence="1">Uncharacterized protein</fullName>
    </submittedName>
</protein>
<dbReference type="EMBL" id="MT144431">
    <property type="protein sequence ID" value="QJA53555.1"/>
    <property type="molecule type" value="Genomic_DNA"/>
</dbReference>
<accession>A0A6H2A217</accession>
<reference evidence="1" key="1">
    <citation type="submission" date="2020-03" db="EMBL/GenBank/DDBJ databases">
        <title>The deep terrestrial virosphere.</title>
        <authorList>
            <person name="Holmfeldt K."/>
            <person name="Nilsson E."/>
            <person name="Simone D."/>
            <person name="Lopez-Fernandez M."/>
            <person name="Wu X."/>
            <person name="de Brujin I."/>
            <person name="Lundin D."/>
            <person name="Andersson A."/>
            <person name="Bertilsson S."/>
            <person name="Dopson M."/>
        </authorList>
    </citation>
    <scope>NUCLEOTIDE SEQUENCE</scope>
    <source>
        <strain evidence="1">TM448A03703</strain>
        <strain evidence="2">TM448B03554</strain>
    </source>
</reference>
<gene>
    <name evidence="1" type="ORF">TM448A03703_0004</name>
    <name evidence="2" type="ORF">TM448B03554_0012</name>
</gene>
<organism evidence="1">
    <name type="scientific">viral metagenome</name>
    <dbReference type="NCBI Taxonomy" id="1070528"/>
    <lineage>
        <taxon>unclassified sequences</taxon>
        <taxon>metagenomes</taxon>
        <taxon>organismal metagenomes</taxon>
    </lineage>
</organism>
<proteinExistence type="predicted"/>
<name>A0A6H2A217_9ZZZZ</name>
<sequence length="74" mass="8386">MDLSLSHKFEYAEPLSVEIERGQRGGYGWTIKLHGQKSGEVVDVIAKTDQKLKELFLPKVEEVKGEDKGMEHTD</sequence>
<evidence type="ECO:0000313" key="1">
    <source>
        <dbReference type="EMBL" id="QJA53555.1"/>
    </source>
</evidence>